<evidence type="ECO:0000256" key="2">
    <source>
        <dbReference type="SAM" id="SignalP"/>
    </source>
</evidence>
<dbReference type="PROSITE" id="PS50293">
    <property type="entry name" value="TPR_REGION"/>
    <property type="match status" value="1"/>
</dbReference>
<dbReference type="Proteomes" id="UP000480178">
    <property type="component" value="Chromosome"/>
</dbReference>
<dbReference type="RefSeq" id="WP_162443152.1">
    <property type="nucleotide sequence ID" value="NZ_CP048222.1"/>
</dbReference>
<dbReference type="SUPFAM" id="SSF48452">
    <property type="entry name" value="TPR-like"/>
    <property type="match status" value="2"/>
</dbReference>
<dbReference type="EMBL" id="CP048222">
    <property type="protein sequence ID" value="QHT67109.1"/>
    <property type="molecule type" value="Genomic_DNA"/>
</dbReference>
<dbReference type="InterPro" id="IPR011990">
    <property type="entry name" value="TPR-like_helical_dom_sf"/>
</dbReference>
<sequence>MRFFLILLLTLVVFSASAAFRFTPALEEAYFNILALKVDKGSQLIQEELRKDPQNGIAIYLENYADLIRLLITENKDTYHWLSGNENNRLEKISRLEKESPYYLFCQAEIKLQWAFIKLKFGEELSAAWSIRQAYKLLEQNQKKFPEFLPNKKSLGLLHVLIGSVPEKYNWVINSAGMQGTVTEGLQELQAVQNCNLPFSLESSLLLSMIHTYILKSGKETLSGFERICQTYPDNLLAHFVYASAAMKEGRSELALTVLQGRPTGHGYLPLHLIAYRKGEIFLQKGQYEEAQKQYTLFLMNYKGQNFLKDTYYKLFLIQWLTNQPSPEQYLDDVLTIGQTVTEADKYAHKFAETKVLPHKSLMKSRLSFDGGYYPEAADAIGNFTESSFPQEKDKAEFNYRKARIFHKTERITEAITHYERTIQLSEEEQYYFGANAALQLGYIYQQQGQLAQARKYYEKALSYKKHEYKNSINNKAKAALSELDTE</sequence>
<feature type="repeat" description="TPR" evidence="1">
    <location>
        <begin position="435"/>
        <end position="468"/>
    </location>
</feature>
<dbReference type="InterPro" id="IPR019734">
    <property type="entry name" value="TPR_rpt"/>
</dbReference>
<dbReference type="PROSITE" id="PS50005">
    <property type="entry name" value="TPR"/>
    <property type="match status" value="1"/>
</dbReference>
<organism evidence="3 4">
    <name type="scientific">Rhodocytophaga rosea</name>
    <dbReference type="NCBI Taxonomy" id="2704465"/>
    <lineage>
        <taxon>Bacteria</taxon>
        <taxon>Pseudomonadati</taxon>
        <taxon>Bacteroidota</taxon>
        <taxon>Cytophagia</taxon>
        <taxon>Cytophagales</taxon>
        <taxon>Rhodocytophagaceae</taxon>
        <taxon>Rhodocytophaga</taxon>
    </lineage>
</organism>
<protein>
    <submittedName>
        <fullName evidence="3">Tetratricopeptide repeat protein</fullName>
    </submittedName>
</protein>
<gene>
    <name evidence="3" type="ORF">GXP67_10830</name>
</gene>
<dbReference type="SMART" id="SM00028">
    <property type="entry name" value="TPR"/>
    <property type="match status" value="3"/>
</dbReference>
<keyword evidence="1" id="KW-0802">TPR repeat</keyword>
<dbReference type="Pfam" id="PF13424">
    <property type="entry name" value="TPR_12"/>
    <property type="match status" value="1"/>
</dbReference>
<evidence type="ECO:0000313" key="4">
    <source>
        <dbReference type="Proteomes" id="UP000480178"/>
    </source>
</evidence>
<name>A0A6C0GGR4_9BACT</name>
<evidence type="ECO:0000256" key="1">
    <source>
        <dbReference type="PROSITE-ProRule" id="PRU00339"/>
    </source>
</evidence>
<keyword evidence="2" id="KW-0732">Signal</keyword>
<keyword evidence="4" id="KW-1185">Reference proteome</keyword>
<evidence type="ECO:0000313" key="3">
    <source>
        <dbReference type="EMBL" id="QHT67109.1"/>
    </source>
</evidence>
<feature type="signal peptide" evidence="2">
    <location>
        <begin position="1"/>
        <end position="18"/>
    </location>
</feature>
<dbReference type="AlphaFoldDB" id="A0A6C0GGR4"/>
<dbReference type="KEGG" id="rhoz:GXP67_10830"/>
<dbReference type="Gene3D" id="1.25.40.10">
    <property type="entry name" value="Tetratricopeptide repeat domain"/>
    <property type="match status" value="2"/>
</dbReference>
<feature type="chain" id="PRO_5025541271" evidence="2">
    <location>
        <begin position="19"/>
        <end position="487"/>
    </location>
</feature>
<accession>A0A6C0GGR4</accession>
<dbReference type="Pfam" id="PF13181">
    <property type="entry name" value="TPR_8"/>
    <property type="match status" value="1"/>
</dbReference>
<proteinExistence type="predicted"/>
<reference evidence="3 4" key="1">
    <citation type="submission" date="2020-01" db="EMBL/GenBank/DDBJ databases">
        <authorList>
            <person name="Kim M.K."/>
        </authorList>
    </citation>
    <scope>NUCLEOTIDE SEQUENCE [LARGE SCALE GENOMIC DNA]</scope>
    <source>
        <strain evidence="3 4">172606-1</strain>
    </source>
</reference>